<dbReference type="EMBL" id="JBBBZM010000030">
    <property type="protein sequence ID" value="KAL0637789.1"/>
    <property type="molecule type" value="Genomic_DNA"/>
</dbReference>
<sequence length="472" mass="52943">MPPQRTIPPAKAVKTERTHEENQERAYIAASRRSDRSLEARIESARRASEIHKKRTGRALRVTEQDVINEEMYSEEDDEYPAVYRGITQHLRAGSSDWNRRLNAYLTNHVAIRSALDQALMQSYNGPGRPGMPYAQNTMYPSGFMQHQHPQMMQQPQLMQHQLVPHPQMMHSPHMIHTQNVASPQSQAPHVSLRQQPYPSPTSGHRHHGRSMSMHIPHQQGIQMPQYQQENTGINLNNRRSSIAVTPMSSLSLSMREQTPAQTTPGQMSPLQMSPPQTNPTLMSSAQLSPQMHSNQMTPQLRGRMPITFEQTVSPMPLQSPYVSPTDNFFLDFPLTNQLPPEAQTFLQPSLDPNDPLYASLMGGGYGNHTFGFDNGGDLKQGISDSSSHGFDHLFDFSDVNSITQYPPCGSPQQGNFESPYCPPHSTAPIMLTPLKAVLPSRQTTSGDKPDPRISNEDWNSYLGINWVADIA</sequence>
<protein>
    <submittedName>
        <fullName evidence="2">Uncharacterized protein</fullName>
    </submittedName>
</protein>
<feature type="compositionally biased region" description="Polar residues" evidence="1">
    <location>
        <begin position="183"/>
        <end position="203"/>
    </location>
</feature>
<dbReference type="Proteomes" id="UP001447188">
    <property type="component" value="Unassembled WGS sequence"/>
</dbReference>
<feature type="compositionally biased region" description="Basic and acidic residues" evidence="1">
    <location>
        <begin position="13"/>
        <end position="24"/>
    </location>
</feature>
<gene>
    <name evidence="2" type="ORF">Q9L58_003179</name>
</gene>
<accession>A0ABR3GPC3</accession>
<keyword evidence="3" id="KW-1185">Reference proteome</keyword>
<evidence type="ECO:0000313" key="3">
    <source>
        <dbReference type="Proteomes" id="UP001447188"/>
    </source>
</evidence>
<name>A0ABR3GPC3_9PEZI</name>
<reference evidence="2 3" key="1">
    <citation type="submission" date="2024-02" db="EMBL/GenBank/DDBJ databases">
        <title>Discinaceae phylogenomics.</title>
        <authorList>
            <person name="Dirks A.C."/>
            <person name="James T.Y."/>
        </authorList>
    </citation>
    <scope>NUCLEOTIDE SEQUENCE [LARGE SCALE GENOMIC DNA]</scope>
    <source>
        <strain evidence="2 3">ACD0624</strain>
    </source>
</reference>
<feature type="region of interest" description="Disordered" evidence="1">
    <location>
        <begin position="183"/>
        <end position="212"/>
    </location>
</feature>
<evidence type="ECO:0000313" key="2">
    <source>
        <dbReference type="EMBL" id="KAL0637789.1"/>
    </source>
</evidence>
<feature type="region of interest" description="Disordered" evidence="1">
    <location>
        <begin position="1"/>
        <end position="32"/>
    </location>
</feature>
<proteinExistence type="predicted"/>
<organism evidence="2 3">
    <name type="scientific">Discina gigas</name>
    <dbReference type="NCBI Taxonomy" id="1032678"/>
    <lineage>
        <taxon>Eukaryota</taxon>
        <taxon>Fungi</taxon>
        <taxon>Dikarya</taxon>
        <taxon>Ascomycota</taxon>
        <taxon>Pezizomycotina</taxon>
        <taxon>Pezizomycetes</taxon>
        <taxon>Pezizales</taxon>
        <taxon>Discinaceae</taxon>
        <taxon>Discina</taxon>
    </lineage>
</organism>
<comment type="caution">
    <text evidence="2">The sequence shown here is derived from an EMBL/GenBank/DDBJ whole genome shotgun (WGS) entry which is preliminary data.</text>
</comment>
<feature type="region of interest" description="Disordered" evidence="1">
    <location>
        <begin position="256"/>
        <end position="278"/>
    </location>
</feature>
<evidence type="ECO:0000256" key="1">
    <source>
        <dbReference type="SAM" id="MobiDB-lite"/>
    </source>
</evidence>